<organism evidence="6 7">
    <name type="scientific">Roridomyces roridus</name>
    <dbReference type="NCBI Taxonomy" id="1738132"/>
    <lineage>
        <taxon>Eukaryota</taxon>
        <taxon>Fungi</taxon>
        <taxon>Dikarya</taxon>
        <taxon>Basidiomycota</taxon>
        <taxon>Agaricomycotina</taxon>
        <taxon>Agaricomycetes</taxon>
        <taxon>Agaricomycetidae</taxon>
        <taxon>Agaricales</taxon>
        <taxon>Marasmiineae</taxon>
        <taxon>Mycenaceae</taxon>
        <taxon>Roridomyces</taxon>
    </lineage>
</organism>
<gene>
    <name evidence="6" type="ORF">FB45DRAFT_1063497</name>
</gene>
<evidence type="ECO:0000313" key="7">
    <source>
        <dbReference type="Proteomes" id="UP001221142"/>
    </source>
</evidence>
<sequence length="584" mass="65882">MHPVLRMHNLDQAPPFCRETLLDAVRADGARALENLRFLSKGLGTRILPKHILPVLYANLDSDLVVGMRSSDSVSPFPDYLIERVSISMAMLTVLIQKNRVPSGAYPFIWPRLFDWVSYVDNYYDVHLELQAQRRRQFSCTFVLAAFELLKDDATRTLVEGTPGFRTLLGRIWFSFPESFEEPGIPHLNPVALIDFLGPPLEIVCKTRENHDFTATLLDNGLAPALTRVIAMHAAREHHGGPFLDDFLSAFSRGALATQPFRWVAEGLRAGLLEALVMAATNYPHRPDTVEYLRWFFSVFLPQAMVYLPVVSALADHWVDCLSLSKEHAFQASAVFPEWKDFVSLASDRMFSEAYHVSHPDRSRSTQMCSNEECGALLSPKSMRRCLACRICYYCSDACQRLHWLNGEHRAECEDLRLHRIGKSTCPSQAYSLITRSLSRSRALVRPQSLILVYPRSTGRHPDEQICITFDFKDGKCQSQILSATPFLSHPYPEKFSAQLRHHLARAARTDGQMQVAAVKVEEGSINVFRIVLIWHADLTVRDTLVELARTLPFGVARENAGLASPILLPLFEGPLPTFVYASA</sequence>
<dbReference type="GO" id="GO:0008270">
    <property type="term" value="F:zinc ion binding"/>
    <property type="evidence" value="ECO:0007669"/>
    <property type="project" value="UniProtKB-KW"/>
</dbReference>
<keyword evidence="2 4" id="KW-0863">Zinc-finger</keyword>
<feature type="domain" description="MYND-type" evidence="5">
    <location>
        <begin position="371"/>
        <end position="413"/>
    </location>
</feature>
<dbReference type="Gene3D" id="6.10.140.2220">
    <property type="match status" value="1"/>
</dbReference>
<evidence type="ECO:0000313" key="6">
    <source>
        <dbReference type="EMBL" id="KAJ7617963.1"/>
    </source>
</evidence>
<evidence type="ECO:0000256" key="4">
    <source>
        <dbReference type="PROSITE-ProRule" id="PRU00134"/>
    </source>
</evidence>
<dbReference type="EMBL" id="JARKIF010000020">
    <property type="protein sequence ID" value="KAJ7617963.1"/>
    <property type="molecule type" value="Genomic_DNA"/>
</dbReference>
<name>A0AAD7BE19_9AGAR</name>
<accession>A0AAD7BE19</accession>
<evidence type="ECO:0000259" key="5">
    <source>
        <dbReference type="PROSITE" id="PS50865"/>
    </source>
</evidence>
<dbReference type="Pfam" id="PF01753">
    <property type="entry name" value="zf-MYND"/>
    <property type="match status" value="1"/>
</dbReference>
<comment type="caution">
    <text evidence="6">The sequence shown here is derived from an EMBL/GenBank/DDBJ whole genome shotgun (WGS) entry which is preliminary data.</text>
</comment>
<dbReference type="PROSITE" id="PS50865">
    <property type="entry name" value="ZF_MYND_2"/>
    <property type="match status" value="1"/>
</dbReference>
<keyword evidence="1" id="KW-0479">Metal-binding</keyword>
<evidence type="ECO:0000256" key="3">
    <source>
        <dbReference type="ARBA" id="ARBA00022833"/>
    </source>
</evidence>
<keyword evidence="7" id="KW-1185">Reference proteome</keyword>
<reference evidence="6" key="1">
    <citation type="submission" date="2023-03" db="EMBL/GenBank/DDBJ databases">
        <title>Massive genome expansion in bonnet fungi (Mycena s.s.) driven by repeated elements and novel gene families across ecological guilds.</title>
        <authorList>
            <consortium name="Lawrence Berkeley National Laboratory"/>
            <person name="Harder C.B."/>
            <person name="Miyauchi S."/>
            <person name="Viragh M."/>
            <person name="Kuo A."/>
            <person name="Thoen E."/>
            <person name="Andreopoulos B."/>
            <person name="Lu D."/>
            <person name="Skrede I."/>
            <person name="Drula E."/>
            <person name="Henrissat B."/>
            <person name="Morin E."/>
            <person name="Kohler A."/>
            <person name="Barry K."/>
            <person name="LaButti K."/>
            <person name="Morin E."/>
            <person name="Salamov A."/>
            <person name="Lipzen A."/>
            <person name="Mereny Z."/>
            <person name="Hegedus B."/>
            <person name="Baldrian P."/>
            <person name="Stursova M."/>
            <person name="Weitz H."/>
            <person name="Taylor A."/>
            <person name="Grigoriev I.V."/>
            <person name="Nagy L.G."/>
            <person name="Martin F."/>
            <person name="Kauserud H."/>
        </authorList>
    </citation>
    <scope>NUCLEOTIDE SEQUENCE</scope>
    <source>
        <strain evidence="6">9284</strain>
    </source>
</reference>
<dbReference type="SUPFAM" id="SSF144232">
    <property type="entry name" value="HIT/MYND zinc finger-like"/>
    <property type="match status" value="1"/>
</dbReference>
<keyword evidence="3" id="KW-0862">Zinc</keyword>
<evidence type="ECO:0000256" key="1">
    <source>
        <dbReference type="ARBA" id="ARBA00022723"/>
    </source>
</evidence>
<protein>
    <recommendedName>
        <fullName evidence="5">MYND-type domain-containing protein</fullName>
    </recommendedName>
</protein>
<dbReference type="AlphaFoldDB" id="A0AAD7BE19"/>
<dbReference type="InterPro" id="IPR002893">
    <property type="entry name" value="Znf_MYND"/>
</dbReference>
<proteinExistence type="predicted"/>
<evidence type="ECO:0000256" key="2">
    <source>
        <dbReference type="ARBA" id="ARBA00022771"/>
    </source>
</evidence>
<dbReference type="Proteomes" id="UP001221142">
    <property type="component" value="Unassembled WGS sequence"/>
</dbReference>